<dbReference type="PANTHER" id="PTHR10961">
    <property type="entry name" value="PEROXISOMAL SARCOSINE OXIDASE"/>
    <property type="match status" value="1"/>
</dbReference>
<dbReference type="GO" id="GO:0008115">
    <property type="term" value="F:sarcosine oxidase activity"/>
    <property type="evidence" value="ECO:0007669"/>
    <property type="project" value="TreeGrafter"/>
</dbReference>
<comment type="similarity">
    <text evidence="2">Belongs to the MSOX/MTOX family.</text>
</comment>
<feature type="non-terminal residue" evidence="7">
    <location>
        <position position="308"/>
    </location>
</feature>
<sequence length="308" mass="34179">GSLEVLDAAGAGQRFPQLQLAEEEKLLFMPEGYTMVVPTALHCLHWAAARSGVEYEEDAVVSIDRRSKTVTTRDGREIRYHKLVITAGPWTNKVLQSAQLDGLPMIVSNEQTVEFLAKDGAPNHDWKEFPLFTWSEAGYKGRAEDGGCRYFYTTPHCPLPGSGSQGVKVGFHRQGPLLQTEDFLVTEQGEACSARLPNIRKELRAQQEFDWDGFSLDAIQQFLKSRLPGLDADHPVGFMRCLYQLTPDLQMILGPHPQDSSVVLACGFSGSGFQFAPAIADFLAALVAERKLSDLQGRMLSKFDPTRF</sequence>
<keyword evidence="5" id="KW-0560">Oxidoreductase</keyword>
<evidence type="ECO:0000259" key="6">
    <source>
        <dbReference type="Pfam" id="PF01266"/>
    </source>
</evidence>
<comment type="caution">
    <text evidence="7">The sequence shown here is derived from an EMBL/GenBank/DDBJ whole genome shotgun (WGS) entry which is preliminary data.</text>
</comment>
<evidence type="ECO:0000256" key="5">
    <source>
        <dbReference type="ARBA" id="ARBA00023002"/>
    </source>
</evidence>
<protein>
    <recommendedName>
        <fullName evidence="6">FAD dependent oxidoreductase domain-containing protein</fullName>
    </recommendedName>
</protein>
<dbReference type="Gene3D" id="3.30.9.10">
    <property type="entry name" value="D-Amino Acid Oxidase, subunit A, domain 2"/>
    <property type="match status" value="1"/>
</dbReference>
<name>A0AA36I9G4_9DINO</name>
<accession>A0AA36I9G4</accession>
<keyword evidence="3" id="KW-0285">Flavoprotein</keyword>
<dbReference type="InterPro" id="IPR036188">
    <property type="entry name" value="FAD/NAD-bd_sf"/>
</dbReference>
<evidence type="ECO:0000313" key="7">
    <source>
        <dbReference type="EMBL" id="CAJ1382570.1"/>
    </source>
</evidence>
<dbReference type="EMBL" id="CAUJNA010000915">
    <property type="protein sequence ID" value="CAJ1382570.1"/>
    <property type="molecule type" value="Genomic_DNA"/>
</dbReference>
<comment type="cofactor">
    <cofactor evidence="1">
        <name>FAD</name>
        <dbReference type="ChEBI" id="CHEBI:57692"/>
    </cofactor>
</comment>
<keyword evidence="8" id="KW-1185">Reference proteome</keyword>
<dbReference type="Gene3D" id="3.50.50.60">
    <property type="entry name" value="FAD/NAD(P)-binding domain"/>
    <property type="match status" value="1"/>
</dbReference>
<evidence type="ECO:0000313" key="8">
    <source>
        <dbReference type="Proteomes" id="UP001178507"/>
    </source>
</evidence>
<dbReference type="Pfam" id="PF01266">
    <property type="entry name" value="DAO"/>
    <property type="match status" value="1"/>
</dbReference>
<gene>
    <name evidence="7" type="ORF">EVOR1521_LOCUS9926</name>
</gene>
<feature type="domain" description="FAD dependent oxidoreductase" evidence="6">
    <location>
        <begin position="4"/>
        <end position="286"/>
    </location>
</feature>
<dbReference type="Proteomes" id="UP001178507">
    <property type="component" value="Unassembled WGS sequence"/>
</dbReference>
<dbReference type="InterPro" id="IPR045170">
    <property type="entry name" value="MTOX"/>
</dbReference>
<keyword evidence="4" id="KW-0274">FAD</keyword>
<dbReference type="GO" id="GO:0050660">
    <property type="term" value="F:flavin adenine dinucleotide binding"/>
    <property type="evidence" value="ECO:0007669"/>
    <property type="project" value="InterPro"/>
</dbReference>
<organism evidence="7 8">
    <name type="scientific">Effrenium voratum</name>
    <dbReference type="NCBI Taxonomy" id="2562239"/>
    <lineage>
        <taxon>Eukaryota</taxon>
        <taxon>Sar</taxon>
        <taxon>Alveolata</taxon>
        <taxon>Dinophyceae</taxon>
        <taxon>Suessiales</taxon>
        <taxon>Symbiodiniaceae</taxon>
        <taxon>Effrenium</taxon>
    </lineage>
</organism>
<proteinExistence type="inferred from homology"/>
<evidence type="ECO:0000256" key="4">
    <source>
        <dbReference type="ARBA" id="ARBA00022827"/>
    </source>
</evidence>
<dbReference type="SUPFAM" id="SSF51905">
    <property type="entry name" value="FAD/NAD(P)-binding domain"/>
    <property type="match status" value="1"/>
</dbReference>
<dbReference type="PANTHER" id="PTHR10961:SF7">
    <property type="entry name" value="FAD DEPENDENT OXIDOREDUCTASE DOMAIN-CONTAINING PROTEIN"/>
    <property type="match status" value="1"/>
</dbReference>
<dbReference type="AlphaFoldDB" id="A0AA36I9G4"/>
<evidence type="ECO:0000256" key="1">
    <source>
        <dbReference type="ARBA" id="ARBA00001974"/>
    </source>
</evidence>
<dbReference type="SUPFAM" id="SSF54373">
    <property type="entry name" value="FAD-linked reductases, C-terminal domain"/>
    <property type="match status" value="1"/>
</dbReference>
<reference evidence="7" key="1">
    <citation type="submission" date="2023-08" db="EMBL/GenBank/DDBJ databases">
        <authorList>
            <person name="Chen Y."/>
            <person name="Shah S."/>
            <person name="Dougan E. K."/>
            <person name="Thang M."/>
            <person name="Chan C."/>
        </authorList>
    </citation>
    <scope>NUCLEOTIDE SEQUENCE</scope>
</reference>
<dbReference type="InterPro" id="IPR006076">
    <property type="entry name" value="FAD-dep_OxRdtase"/>
</dbReference>
<evidence type="ECO:0000256" key="3">
    <source>
        <dbReference type="ARBA" id="ARBA00022630"/>
    </source>
</evidence>
<evidence type="ECO:0000256" key="2">
    <source>
        <dbReference type="ARBA" id="ARBA00010989"/>
    </source>
</evidence>